<name>A0A0B0PWT7_GOSAR</name>
<accession>A0A0B0PWT7</accession>
<protein>
    <submittedName>
        <fullName evidence="1">Capsid VP1</fullName>
    </submittedName>
</protein>
<keyword evidence="2" id="KW-1185">Reference proteome</keyword>
<dbReference type="EMBL" id="KN442677">
    <property type="protein sequence ID" value="KHG27866.1"/>
    <property type="molecule type" value="Genomic_DNA"/>
</dbReference>
<dbReference type="Proteomes" id="UP000032142">
    <property type="component" value="Unassembled WGS sequence"/>
</dbReference>
<dbReference type="AlphaFoldDB" id="A0A0B0PWT7"/>
<gene>
    <name evidence="1" type="ORF">F383_34280</name>
</gene>
<reference evidence="2" key="1">
    <citation type="submission" date="2014-09" db="EMBL/GenBank/DDBJ databases">
        <authorList>
            <person name="Mudge J."/>
            <person name="Ramaraj T."/>
            <person name="Lindquist I.E."/>
            <person name="Bharti A.K."/>
            <person name="Sundararajan A."/>
            <person name="Cameron C.T."/>
            <person name="Woodward J.E."/>
            <person name="May G.D."/>
            <person name="Brubaker C."/>
            <person name="Broadhvest J."/>
            <person name="Wilkins T.A."/>
        </authorList>
    </citation>
    <scope>NUCLEOTIDE SEQUENCE</scope>
    <source>
        <strain evidence="2">cv. AKA8401</strain>
    </source>
</reference>
<organism evidence="1 2">
    <name type="scientific">Gossypium arboreum</name>
    <name type="common">Tree cotton</name>
    <name type="synonym">Gossypium nanking</name>
    <dbReference type="NCBI Taxonomy" id="29729"/>
    <lineage>
        <taxon>Eukaryota</taxon>
        <taxon>Viridiplantae</taxon>
        <taxon>Streptophyta</taxon>
        <taxon>Embryophyta</taxon>
        <taxon>Tracheophyta</taxon>
        <taxon>Spermatophyta</taxon>
        <taxon>Magnoliopsida</taxon>
        <taxon>eudicotyledons</taxon>
        <taxon>Gunneridae</taxon>
        <taxon>Pentapetalae</taxon>
        <taxon>rosids</taxon>
        <taxon>malvids</taxon>
        <taxon>Malvales</taxon>
        <taxon>Malvaceae</taxon>
        <taxon>Malvoideae</taxon>
        <taxon>Gossypium</taxon>
    </lineage>
</organism>
<sequence length="49" mass="5393">MGLLTQAISQDVATRCWSQKLSSNRNICQYTQPPVGRTGPAPRSHNIIP</sequence>
<proteinExistence type="predicted"/>
<evidence type="ECO:0000313" key="1">
    <source>
        <dbReference type="EMBL" id="KHG27866.1"/>
    </source>
</evidence>
<evidence type="ECO:0000313" key="2">
    <source>
        <dbReference type="Proteomes" id="UP000032142"/>
    </source>
</evidence>